<reference evidence="2" key="2">
    <citation type="submission" date="2020-09" db="EMBL/GenBank/DDBJ databases">
        <authorList>
            <person name="Sun Q."/>
            <person name="Ohkuma M."/>
        </authorList>
    </citation>
    <scope>NUCLEOTIDE SEQUENCE</scope>
    <source>
        <strain evidence="2">JCM 4518</strain>
    </source>
</reference>
<dbReference type="Proteomes" id="UP000644020">
    <property type="component" value="Unassembled WGS sequence"/>
</dbReference>
<dbReference type="EMBL" id="BMUL01000002">
    <property type="protein sequence ID" value="GHA68401.1"/>
    <property type="molecule type" value="Genomic_DNA"/>
</dbReference>
<gene>
    <name evidence="2" type="ORF">GCM10010305_08060</name>
</gene>
<feature type="region of interest" description="Disordered" evidence="1">
    <location>
        <begin position="1"/>
        <end position="61"/>
    </location>
</feature>
<dbReference type="AlphaFoldDB" id="A0A918SRX9"/>
<protein>
    <submittedName>
        <fullName evidence="2">Uncharacterized protein</fullName>
    </submittedName>
</protein>
<proteinExistence type="predicted"/>
<reference evidence="2" key="1">
    <citation type="journal article" date="2014" name="Int. J. Syst. Evol. Microbiol.">
        <title>Complete genome sequence of Corynebacterium casei LMG S-19264T (=DSM 44701T), isolated from a smear-ripened cheese.</title>
        <authorList>
            <consortium name="US DOE Joint Genome Institute (JGI-PGF)"/>
            <person name="Walter F."/>
            <person name="Albersmeier A."/>
            <person name="Kalinowski J."/>
            <person name="Ruckert C."/>
        </authorList>
    </citation>
    <scope>NUCLEOTIDE SEQUENCE</scope>
    <source>
        <strain evidence="2">JCM 4518</strain>
    </source>
</reference>
<evidence type="ECO:0000313" key="3">
    <source>
        <dbReference type="Proteomes" id="UP000644020"/>
    </source>
</evidence>
<comment type="caution">
    <text evidence="2">The sequence shown here is derived from an EMBL/GenBank/DDBJ whole genome shotgun (WGS) entry which is preliminary data.</text>
</comment>
<evidence type="ECO:0000313" key="2">
    <source>
        <dbReference type="EMBL" id="GHA68401.1"/>
    </source>
</evidence>
<organism evidence="2 3">
    <name type="scientific">Streptomyces termitum</name>
    <dbReference type="NCBI Taxonomy" id="67368"/>
    <lineage>
        <taxon>Bacteria</taxon>
        <taxon>Bacillati</taxon>
        <taxon>Actinomycetota</taxon>
        <taxon>Actinomycetes</taxon>
        <taxon>Kitasatosporales</taxon>
        <taxon>Streptomycetaceae</taxon>
        <taxon>Streptomyces</taxon>
    </lineage>
</organism>
<sequence>MLLSAVRAHTPGVKKPVGGTEESSVPPTGLDTGMPGCGQASRPAASRISSWTESALREGAG</sequence>
<evidence type="ECO:0000256" key="1">
    <source>
        <dbReference type="SAM" id="MobiDB-lite"/>
    </source>
</evidence>
<accession>A0A918SRX9</accession>
<name>A0A918SRX9_9ACTN</name>
<keyword evidence="3" id="KW-1185">Reference proteome</keyword>